<keyword evidence="5" id="KW-1185">Reference proteome</keyword>
<reference evidence="4 5" key="1">
    <citation type="journal article" date="2023" name="Arcadia Sci">
        <title>De novo assembly of a long-read Amblyomma americanum tick genome.</title>
        <authorList>
            <person name="Chou S."/>
            <person name="Poskanzer K.E."/>
            <person name="Rollins M."/>
            <person name="Thuy-Boun P.S."/>
        </authorList>
    </citation>
    <scope>NUCLEOTIDE SEQUENCE [LARGE SCALE GENOMIC DNA]</scope>
    <source>
        <strain evidence="4">F_SG_1</strain>
        <tissue evidence="4">Salivary glands</tissue>
    </source>
</reference>
<dbReference type="GO" id="GO:0016485">
    <property type="term" value="P:protein processing"/>
    <property type="evidence" value="ECO:0007669"/>
    <property type="project" value="TreeGrafter"/>
</dbReference>
<feature type="region of interest" description="Disordered" evidence="2">
    <location>
        <begin position="81"/>
        <end position="112"/>
    </location>
</feature>
<dbReference type="PROSITE" id="PS51885">
    <property type="entry name" value="NEPRILYSIN"/>
    <property type="match status" value="1"/>
</dbReference>
<dbReference type="AlphaFoldDB" id="A0AAQ4E7W3"/>
<accession>A0AAQ4E7W3</accession>
<proteinExistence type="inferred from homology"/>
<dbReference type="InterPro" id="IPR042089">
    <property type="entry name" value="Peptidase_M13_dom_2"/>
</dbReference>
<dbReference type="Gene3D" id="3.40.390.10">
    <property type="entry name" value="Collagenase (Catalytic Domain)"/>
    <property type="match status" value="2"/>
</dbReference>
<evidence type="ECO:0000256" key="2">
    <source>
        <dbReference type="SAM" id="MobiDB-lite"/>
    </source>
</evidence>
<dbReference type="PANTHER" id="PTHR11733:SF241">
    <property type="entry name" value="GH26575P-RELATED"/>
    <property type="match status" value="1"/>
</dbReference>
<dbReference type="Gene3D" id="1.10.1380.10">
    <property type="entry name" value="Neutral endopeptidase , domain2"/>
    <property type="match status" value="1"/>
</dbReference>
<evidence type="ECO:0000259" key="3">
    <source>
        <dbReference type="Pfam" id="PF05649"/>
    </source>
</evidence>
<name>A0AAQ4E7W3_AMBAM</name>
<dbReference type="Proteomes" id="UP001321473">
    <property type="component" value="Unassembled WGS sequence"/>
</dbReference>
<dbReference type="GO" id="GO:0005886">
    <property type="term" value="C:plasma membrane"/>
    <property type="evidence" value="ECO:0007669"/>
    <property type="project" value="TreeGrafter"/>
</dbReference>
<evidence type="ECO:0000313" key="4">
    <source>
        <dbReference type="EMBL" id="KAK8770750.1"/>
    </source>
</evidence>
<evidence type="ECO:0000313" key="5">
    <source>
        <dbReference type="Proteomes" id="UP001321473"/>
    </source>
</evidence>
<evidence type="ECO:0000256" key="1">
    <source>
        <dbReference type="ARBA" id="ARBA00007357"/>
    </source>
</evidence>
<gene>
    <name evidence="4" type="ORF">V5799_012784</name>
</gene>
<comment type="similarity">
    <text evidence="1">Belongs to the peptidase M13 family.</text>
</comment>
<feature type="domain" description="Peptidase M13 N-terminal" evidence="3">
    <location>
        <begin position="147"/>
        <end position="526"/>
    </location>
</feature>
<organism evidence="4 5">
    <name type="scientific">Amblyomma americanum</name>
    <name type="common">Lone star tick</name>
    <dbReference type="NCBI Taxonomy" id="6943"/>
    <lineage>
        <taxon>Eukaryota</taxon>
        <taxon>Metazoa</taxon>
        <taxon>Ecdysozoa</taxon>
        <taxon>Arthropoda</taxon>
        <taxon>Chelicerata</taxon>
        <taxon>Arachnida</taxon>
        <taxon>Acari</taxon>
        <taxon>Parasitiformes</taxon>
        <taxon>Ixodida</taxon>
        <taxon>Ixodoidea</taxon>
        <taxon>Ixodidae</taxon>
        <taxon>Amblyomminae</taxon>
        <taxon>Amblyomma</taxon>
    </lineage>
</organism>
<dbReference type="PANTHER" id="PTHR11733">
    <property type="entry name" value="ZINC METALLOPROTEASE FAMILY M13 NEPRILYSIN-RELATED"/>
    <property type="match status" value="1"/>
</dbReference>
<dbReference type="InterPro" id="IPR024079">
    <property type="entry name" value="MetalloPept_cat_dom_sf"/>
</dbReference>
<dbReference type="Pfam" id="PF05649">
    <property type="entry name" value="Peptidase_M13_N"/>
    <property type="match status" value="1"/>
</dbReference>
<dbReference type="InterPro" id="IPR000718">
    <property type="entry name" value="Peptidase_M13"/>
</dbReference>
<protein>
    <recommendedName>
        <fullName evidence="3">Peptidase M13 N-terminal domain-containing protein</fullName>
    </recommendedName>
</protein>
<dbReference type="InterPro" id="IPR008753">
    <property type="entry name" value="Peptidase_M13_N"/>
</dbReference>
<feature type="compositionally biased region" description="Basic and acidic residues" evidence="2">
    <location>
        <begin position="97"/>
        <end position="111"/>
    </location>
</feature>
<comment type="caution">
    <text evidence="4">The sequence shown here is derived from an EMBL/GenBank/DDBJ whole genome shotgun (WGS) entry which is preliminary data.</text>
</comment>
<dbReference type="SUPFAM" id="SSF55486">
    <property type="entry name" value="Metalloproteases ('zincins'), catalytic domain"/>
    <property type="match status" value="1"/>
</dbReference>
<dbReference type="GO" id="GO:0004222">
    <property type="term" value="F:metalloendopeptidase activity"/>
    <property type="evidence" value="ECO:0007669"/>
    <property type="project" value="InterPro"/>
</dbReference>
<sequence>MKGKGKGSEECPLQFPDVSPVDHAQDCPRYTAIAQGDATLSLEDLEPLQLELETLLVSVCERRRRLAHETQLLLSWQEKKIPVGGSTPSAPGKRSRASPDGKPSKKFRDGGKSASQLVAVKHKACPSQECQRHARLLIGGLNRSLDPCHDFGAYVCSAWKPRSRSTEGYSNDFNSQLNDVVTSWLKGLEDLLIAGVDEVKVAVKPLALLRSCRVRRRATGVDLEDFREFMSLLGLCWPHDTCCDVSALGVLLGLVYRWDLCFWLRLRVLRDSELNGSGRRLTVYPGPRAFVERFAARHTYVVLKGNYVAYWTGHLDALLQDVSMSSRPPAVREDIERFVKAEHVIATALYNTVAKGTWEPIEVPLSDIGNYTGNVSSKDWLDKINANVVDESAMPFTEDERVLVTDVSVLEAVEKIFGTFKDREIVAHLSWQFVQEFSAVVDPTLEGLYKDNGDKLFCAGQVELVYAPVTEMLHWRLQVTRGERRYIDGKLERLVQRATEMMQSLWWLDSKEKRAATEKLRTLRVRMRPSEQVELELERMYHDFPNGTDSEESFVKSWLKTRGAFSRLASQRVRDGVARFGPTLSPLMIAYDYADNAVNVAAASLTSPLYYLNATPAMFYGGIGFYFTAEAMRALDWTGLQIGANGHIVSPSWMSNATRQVMESRLSCPTAGVPNEALLPYLPALEVVRKAFFEDTETSDYRLEVTDDLNEVKAFFMTLCRVVCANPPWGRAAADCNAILKNSRDFAVAYRCQKDSPMNPSMKCGYFS</sequence>
<dbReference type="EMBL" id="JARKHS020020606">
    <property type="protein sequence ID" value="KAK8770750.1"/>
    <property type="molecule type" value="Genomic_DNA"/>
</dbReference>